<dbReference type="EMBL" id="QTSX02002223">
    <property type="protein sequence ID" value="KAJ9077071.1"/>
    <property type="molecule type" value="Genomic_DNA"/>
</dbReference>
<accession>A0ACC2TRD1</accession>
<sequence length="72" mass="8052">MKIMPDRYLSYLQACICPADAVTLFKRLCKTVNFSVLLSCNPDIDATEDTALYFEGVFVQTDVTLCGVFSFV</sequence>
<name>A0ACC2TRD1_9FUNG</name>
<protein>
    <submittedName>
        <fullName evidence="1">Uncharacterized protein</fullName>
    </submittedName>
</protein>
<evidence type="ECO:0000313" key="2">
    <source>
        <dbReference type="Proteomes" id="UP001165960"/>
    </source>
</evidence>
<proteinExistence type="predicted"/>
<keyword evidence="2" id="KW-1185">Reference proteome</keyword>
<organism evidence="1 2">
    <name type="scientific">Entomophthora muscae</name>
    <dbReference type="NCBI Taxonomy" id="34485"/>
    <lineage>
        <taxon>Eukaryota</taxon>
        <taxon>Fungi</taxon>
        <taxon>Fungi incertae sedis</taxon>
        <taxon>Zoopagomycota</taxon>
        <taxon>Entomophthoromycotina</taxon>
        <taxon>Entomophthoromycetes</taxon>
        <taxon>Entomophthorales</taxon>
        <taxon>Entomophthoraceae</taxon>
        <taxon>Entomophthora</taxon>
    </lineage>
</organism>
<evidence type="ECO:0000313" key="1">
    <source>
        <dbReference type="EMBL" id="KAJ9077071.1"/>
    </source>
</evidence>
<reference evidence="1" key="1">
    <citation type="submission" date="2022-04" db="EMBL/GenBank/DDBJ databases">
        <title>Genome of the entomopathogenic fungus Entomophthora muscae.</title>
        <authorList>
            <person name="Elya C."/>
            <person name="Lovett B.R."/>
            <person name="Lee E."/>
            <person name="Macias A.M."/>
            <person name="Hajek A.E."/>
            <person name="De Bivort B.L."/>
            <person name="Kasson M.T."/>
            <person name="De Fine Licht H.H."/>
            <person name="Stajich J.E."/>
        </authorList>
    </citation>
    <scope>NUCLEOTIDE SEQUENCE</scope>
    <source>
        <strain evidence="1">Berkeley</strain>
    </source>
</reference>
<comment type="caution">
    <text evidence="1">The sequence shown here is derived from an EMBL/GenBank/DDBJ whole genome shotgun (WGS) entry which is preliminary data.</text>
</comment>
<dbReference type="Proteomes" id="UP001165960">
    <property type="component" value="Unassembled WGS sequence"/>
</dbReference>
<gene>
    <name evidence="1" type="ORF">DSO57_1020190</name>
</gene>